<protein>
    <submittedName>
        <fullName evidence="1">Uncharacterized protein</fullName>
    </submittedName>
</protein>
<evidence type="ECO:0000313" key="2">
    <source>
        <dbReference type="Proteomes" id="UP001184230"/>
    </source>
</evidence>
<sequence>MAIFLGSRGNAPLFSWWSFSLDVWGVLMTKKFKPFAALSPNFRELNAWEVKFVSGGDGDGSCGDGA</sequence>
<comment type="caution">
    <text evidence="1">The sequence shown here is derived from an EMBL/GenBank/DDBJ whole genome shotgun (WGS) entry which is preliminary data.</text>
</comment>
<keyword evidence="2" id="KW-1185">Reference proteome</keyword>
<accession>A0ABU1N7J2</accession>
<evidence type="ECO:0000313" key="1">
    <source>
        <dbReference type="EMBL" id="MDR6534404.1"/>
    </source>
</evidence>
<dbReference type="EMBL" id="JAVDRF010000001">
    <property type="protein sequence ID" value="MDR6534404.1"/>
    <property type="molecule type" value="Genomic_DNA"/>
</dbReference>
<dbReference type="Proteomes" id="UP001184230">
    <property type="component" value="Unassembled WGS sequence"/>
</dbReference>
<reference evidence="1 2" key="1">
    <citation type="submission" date="2023-07" db="EMBL/GenBank/DDBJ databases">
        <title>Sorghum-associated microbial communities from plants grown in Nebraska, USA.</title>
        <authorList>
            <person name="Schachtman D."/>
        </authorList>
    </citation>
    <scope>NUCLEOTIDE SEQUENCE [LARGE SCALE GENOMIC DNA]</scope>
    <source>
        <strain evidence="1 2">DS1781</strain>
    </source>
</reference>
<proteinExistence type="predicted"/>
<gene>
    <name evidence="1" type="ORF">J2739_000164</name>
</gene>
<name>A0ABU1N7J2_9BURK</name>
<dbReference type="RefSeq" id="WP_309897799.1">
    <property type="nucleotide sequence ID" value="NZ_JAVDRF010000001.1"/>
</dbReference>
<organism evidence="1 2">
    <name type="scientific">Variovorax soli</name>
    <dbReference type="NCBI Taxonomy" id="376815"/>
    <lineage>
        <taxon>Bacteria</taxon>
        <taxon>Pseudomonadati</taxon>
        <taxon>Pseudomonadota</taxon>
        <taxon>Betaproteobacteria</taxon>
        <taxon>Burkholderiales</taxon>
        <taxon>Comamonadaceae</taxon>
        <taxon>Variovorax</taxon>
    </lineage>
</organism>